<comment type="caution">
    <text evidence="2">The sequence shown here is derived from an EMBL/GenBank/DDBJ whole genome shotgun (WGS) entry which is preliminary data.</text>
</comment>
<dbReference type="Proteomes" id="UP000187609">
    <property type="component" value="Unassembled WGS sequence"/>
</dbReference>
<dbReference type="OrthoDB" id="1898570at2759"/>
<reference evidence="2" key="1">
    <citation type="submission" date="2016-11" db="EMBL/GenBank/DDBJ databases">
        <title>The genome of Nicotiana attenuata.</title>
        <authorList>
            <person name="Xu S."/>
            <person name="Brockmoeller T."/>
            <person name="Gaquerel E."/>
            <person name="Navarro A."/>
            <person name="Kuhl H."/>
            <person name="Gase K."/>
            <person name="Ling Z."/>
            <person name="Zhou W."/>
            <person name="Kreitzer C."/>
            <person name="Stanke M."/>
            <person name="Tang H."/>
            <person name="Lyons E."/>
            <person name="Pandey P."/>
            <person name="Pandey S.P."/>
            <person name="Timmermann B."/>
            <person name="Baldwin I.T."/>
        </authorList>
    </citation>
    <scope>NUCLEOTIDE SEQUENCE [LARGE SCALE GENOMIC DNA]</scope>
    <source>
        <strain evidence="2">UT</strain>
    </source>
</reference>
<dbReference type="AlphaFoldDB" id="A0A1J6HWA1"/>
<evidence type="ECO:0000313" key="3">
    <source>
        <dbReference type="Proteomes" id="UP000187609"/>
    </source>
</evidence>
<accession>A0A1J6HWA1</accession>
<dbReference type="InterPro" id="IPR018848">
    <property type="entry name" value="WIYLD_domain"/>
</dbReference>
<dbReference type="Gramene" id="OIS97140">
    <property type="protein sequence ID" value="OIS97140"/>
    <property type="gene ID" value="A4A49_27595"/>
</dbReference>
<protein>
    <recommendedName>
        <fullName evidence="1">WIYLD domain-containing protein</fullName>
    </recommendedName>
</protein>
<dbReference type="STRING" id="49451.A0A1J6HWA1"/>
<keyword evidence="3" id="KW-1185">Reference proteome</keyword>
<dbReference type="Pfam" id="PF10440">
    <property type="entry name" value="WIYLD"/>
    <property type="match status" value="1"/>
</dbReference>
<dbReference type="KEGG" id="nau:109234448"/>
<dbReference type="SMR" id="A0A1J6HWA1"/>
<evidence type="ECO:0000313" key="2">
    <source>
        <dbReference type="EMBL" id="OIS97140.1"/>
    </source>
</evidence>
<dbReference type="EMBL" id="MJEQ01037193">
    <property type="protein sequence ID" value="OIS97140.1"/>
    <property type="molecule type" value="Genomic_DNA"/>
</dbReference>
<feature type="domain" description="WIYLD" evidence="1">
    <location>
        <begin position="9"/>
        <end position="67"/>
    </location>
</feature>
<dbReference type="PANTHER" id="PTHR34271:SF1">
    <property type="entry name" value="NUCLEOLAR HISTONE METHYLTRANSFERASE-RELATED PROTEIN"/>
    <property type="match status" value="1"/>
</dbReference>
<sequence>MPPRGKRPKLGLRRMDASLDALARLGFSRHIVQKSIKDLLKVYGDEGWIFIEEAAYKLLIETILDTQGESESNHDHDPQNQLAEIGAVYEPQNQLAEIGSGNTSPNFQGKSENLAEPCDKEVCEEHDQVDGTPVKLDEHEKHIIGNVLLFESILQDTAPLHSTPVRNTVPSNQIRKPCYGWISDDSDEDEKDLVSLPSVKTH</sequence>
<dbReference type="OMA" id="SEQHELH"/>
<dbReference type="InterPro" id="IPR043017">
    <property type="entry name" value="WIYLD_dom_sf"/>
</dbReference>
<proteinExistence type="predicted"/>
<organism evidence="2 3">
    <name type="scientific">Nicotiana attenuata</name>
    <name type="common">Coyote tobacco</name>
    <dbReference type="NCBI Taxonomy" id="49451"/>
    <lineage>
        <taxon>Eukaryota</taxon>
        <taxon>Viridiplantae</taxon>
        <taxon>Streptophyta</taxon>
        <taxon>Embryophyta</taxon>
        <taxon>Tracheophyta</taxon>
        <taxon>Spermatophyta</taxon>
        <taxon>Magnoliopsida</taxon>
        <taxon>eudicotyledons</taxon>
        <taxon>Gunneridae</taxon>
        <taxon>Pentapetalae</taxon>
        <taxon>asterids</taxon>
        <taxon>lamiids</taxon>
        <taxon>Solanales</taxon>
        <taxon>Solanaceae</taxon>
        <taxon>Nicotianoideae</taxon>
        <taxon>Nicotianeae</taxon>
        <taxon>Nicotiana</taxon>
    </lineage>
</organism>
<name>A0A1J6HWA1_NICAT</name>
<dbReference type="PANTHER" id="PTHR34271">
    <property type="entry name" value="NUCLEOLAR HISTONE METHYLTRANSFERASE-RELATED PROTEIN"/>
    <property type="match status" value="1"/>
</dbReference>
<evidence type="ECO:0000259" key="1">
    <source>
        <dbReference type="Pfam" id="PF10440"/>
    </source>
</evidence>
<gene>
    <name evidence="2" type="ORF">A4A49_27595</name>
</gene>
<dbReference type="Gene3D" id="1.10.8.850">
    <property type="entry name" value="Histone-lysine N methyltransferase , C-terminal domain-like"/>
    <property type="match status" value="1"/>
</dbReference>